<comment type="caution">
    <text evidence="2">The sequence shown here is derived from an EMBL/GenBank/DDBJ whole genome shotgun (WGS) entry which is preliminary data.</text>
</comment>
<keyword evidence="1" id="KW-1133">Transmembrane helix</keyword>
<proteinExistence type="predicted"/>
<reference evidence="2 3" key="1">
    <citation type="submission" date="2020-03" db="EMBL/GenBank/DDBJ databases">
        <title>Metagenomic, metatranscriptomic, and metabolomic analyses revealed the key microbes and metabolic features during the fermentation of ganjang, Korean traditional soy sauce.</title>
        <authorList>
            <person name="Chun B.H."/>
            <person name="Jeon C.O."/>
        </authorList>
    </citation>
    <scope>NUCLEOTIDE SEQUENCE [LARGE SCALE GENOMIC DNA]</scope>
    <source>
        <strain evidence="2 3">KG14</strain>
    </source>
</reference>
<protein>
    <submittedName>
        <fullName evidence="2">Uncharacterized protein</fullName>
    </submittedName>
</protein>
<dbReference type="Proteomes" id="UP000536442">
    <property type="component" value="Unassembled WGS sequence"/>
</dbReference>
<evidence type="ECO:0000313" key="2">
    <source>
        <dbReference type="EMBL" id="NWN92288.1"/>
    </source>
</evidence>
<feature type="transmembrane region" description="Helical" evidence="1">
    <location>
        <begin position="20"/>
        <end position="46"/>
    </location>
</feature>
<keyword evidence="1" id="KW-0472">Membrane</keyword>
<dbReference type="EMBL" id="JABEVQ010000006">
    <property type="protein sequence ID" value="NWN92288.1"/>
    <property type="molecule type" value="Genomic_DNA"/>
</dbReference>
<evidence type="ECO:0000313" key="3">
    <source>
        <dbReference type="Proteomes" id="UP000536442"/>
    </source>
</evidence>
<sequence>MRNFLIDSLGLAGFGAMNYGLYLKFGLADALISAGGLLLLLALAGARAAKRRNESKGAA</sequence>
<organism evidence="2 3">
    <name type="scientific">Marinobacter adhaerens</name>
    <dbReference type="NCBI Taxonomy" id="1033846"/>
    <lineage>
        <taxon>Bacteria</taxon>
        <taxon>Pseudomonadati</taxon>
        <taxon>Pseudomonadota</taxon>
        <taxon>Gammaproteobacteria</taxon>
        <taxon>Pseudomonadales</taxon>
        <taxon>Marinobacteraceae</taxon>
        <taxon>Marinobacter</taxon>
    </lineage>
</organism>
<name>A0A851I2F6_9GAMM</name>
<evidence type="ECO:0000256" key="1">
    <source>
        <dbReference type="SAM" id="Phobius"/>
    </source>
</evidence>
<keyword evidence="3" id="KW-1185">Reference proteome</keyword>
<keyword evidence="1" id="KW-0812">Transmembrane</keyword>
<accession>A0A851I2F6</accession>
<gene>
    <name evidence="2" type="ORF">HLV39_12380</name>
</gene>
<dbReference type="AlphaFoldDB" id="A0A851I2F6"/>